<proteinExistence type="predicted"/>
<evidence type="ECO:0008006" key="3">
    <source>
        <dbReference type="Google" id="ProtNLM"/>
    </source>
</evidence>
<organism evidence="1 2">
    <name type="scientific">Romboutsia timonensis</name>
    <dbReference type="NCBI Taxonomy" id="1776391"/>
    <lineage>
        <taxon>Bacteria</taxon>
        <taxon>Bacillati</taxon>
        <taxon>Bacillota</taxon>
        <taxon>Clostridia</taxon>
        <taxon>Peptostreptococcales</taxon>
        <taxon>Peptostreptococcaceae</taxon>
        <taxon>Romboutsia</taxon>
    </lineage>
</organism>
<dbReference type="SUPFAM" id="SSF56731">
    <property type="entry name" value="DNA primase core"/>
    <property type="match status" value="1"/>
</dbReference>
<dbReference type="AlphaFoldDB" id="A0A921N3C4"/>
<gene>
    <name evidence="1" type="ORF">K8V90_09855</name>
</gene>
<dbReference type="InterPro" id="IPR050219">
    <property type="entry name" value="DnaG_primase"/>
</dbReference>
<reference evidence="1" key="2">
    <citation type="submission" date="2021-09" db="EMBL/GenBank/DDBJ databases">
        <authorList>
            <person name="Gilroy R."/>
        </authorList>
    </citation>
    <scope>NUCLEOTIDE SEQUENCE</scope>
    <source>
        <strain evidence="1">1277</strain>
    </source>
</reference>
<comment type="caution">
    <text evidence="1">The sequence shown here is derived from an EMBL/GenBank/DDBJ whole genome shotgun (WGS) entry which is preliminary data.</text>
</comment>
<dbReference type="GO" id="GO:0005737">
    <property type="term" value="C:cytoplasm"/>
    <property type="evidence" value="ECO:0007669"/>
    <property type="project" value="TreeGrafter"/>
</dbReference>
<dbReference type="PANTHER" id="PTHR30313">
    <property type="entry name" value="DNA PRIMASE"/>
    <property type="match status" value="1"/>
</dbReference>
<protein>
    <recommendedName>
        <fullName evidence="3">DNA primase</fullName>
    </recommendedName>
</protein>
<dbReference type="Proteomes" id="UP000776700">
    <property type="component" value="Unassembled WGS sequence"/>
</dbReference>
<accession>A0A921N3C4</accession>
<dbReference type="PANTHER" id="PTHR30313:SF2">
    <property type="entry name" value="DNA PRIMASE"/>
    <property type="match status" value="1"/>
</dbReference>
<sequence length="342" mass="39975">MDANELKQYIIDNDKASIILEDLGFHKLKDNGGYITMAIPNYNNPSGMSMLKENLYCNSFTTHFDFRGYIYDLVMEMKGFKFGQCMNYIHTLLGLKYDYNGKTSKPRDSVLDFFKKYDRGSRSHTSNNIKNYSDEEIEKLYDKCPYIGWVQEGILPSVQEKFGVGFHESSNRVVVIHRMWDSGKVCGVIGRTLRSKTEIELFDIPKYFPIIKYKKSMNLFGLWENKEEIKKSNEVIIVESEKAVMQLMSKGYGNVVAVGCHDLSEEQVRILISLDVDITIAYDKDIELDFVKKECSKFKDMRNIYYIYDELGLLKDKEYPADKHVKIWRALYKRKVKYKGEE</sequence>
<name>A0A921N3C4_9FIRM</name>
<dbReference type="Gene3D" id="3.40.1360.10">
    <property type="match status" value="1"/>
</dbReference>
<reference evidence="1" key="1">
    <citation type="journal article" date="2021" name="PeerJ">
        <title>Extensive microbial diversity within the chicken gut microbiome revealed by metagenomics and culture.</title>
        <authorList>
            <person name="Gilroy R."/>
            <person name="Ravi A."/>
            <person name="Getino M."/>
            <person name="Pursley I."/>
            <person name="Horton D.L."/>
            <person name="Alikhan N.F."/>
            <person name="Baker D."/>
            <person name="Gharbi K."/>
            <person name="Hall N."/>
            <person name="Watson M."/>
            <person name="Adriaenssens E.M."/>
            <person name="Foster-Nyarko E."/>
            <person name="Jarju S."/>
            <person name="Secka A."/>
            <person name="Antonio M."/>
            <person name="Oren A."/>
            <person name="Chaudhuri R.R."/>
            <person name="La Ragione R."/>
            <person name="Hildebrand F."/>
            <person name="Pallen M.J."/>
        </authorList>
    </citation>
    <scope>NUCLEOTIDE SEQUENCE</scope>
    <source>
        <strain evidence="1">1277</strain>
    </source>
</reference>
<evidence type="ECO:0000313" key="2">
    <source>
        <dbReference type="Proteomes" id="UP000776700"/>
    </source>
</evidence>
<dbReference type="GO" id="GO:0006269">
    <property type="term" value="P:DNA replication, synthesis of primer"/>
    <property type="evidence" value="ECO:0007669"/>
    <property type="project" value="TreeGrafter"/>
</dbReference>
<evidence type="ECO:0000313" key="1">
    <source>
        <dbReference type="EMBL" id="HJG97394.1"/>
    </source>
</evidence>
<dbReference type="EMBL" id="DYUB01000308">
    <property type="protein sequence ID" value="HJG97394.1"/>
    <property type="molecule type" value="Genomic_DNA"/>
</dbReference>